<reference evidence="2" key="1">
    <citation type="submission" date="2014-12" db="EMBL/GenBank/DDBJ databases">
        <title>Insight into the proteome of Arion vulgaris.</title>
        <authorList>
            <person name="Aradska J."/>
            <person name="Bulat T."/>
            <person name="Smidak R."/>
            <person name="Sarate P."/>
            <person name="Gangsoo J."/>
            <person name="Sialana F."/>
            <person name="Bilban M."/>
            <person name="Lubec G."/>
        </authorList>
    </citation>
    <scope>NUCLEOTIDE SEQUENCE</scope>
    <source>
        <tissue evidence="2">Skin</tissue>
    </source>
</reference>
<sequence length="78" mass="8541">QRLAMSSFTHQPIGEQLQQLVVSSQPGLSARDHSLHSGNGTDIYTSNSQTTFNADIDKSHYIDSSSSRNKNFSNISSL</sequence>
<evidence type="ECO:0000313" key="2">
    <source>
        <dbReference type="EMBL" id="CEK48183.1"/>
    </source>
</evidence>
<organism evidence="2">
    <name type="scientific">Arion vulgaris</name>
    <dbReference type="NCBI Taxonomy" id="1028688"/>
    <lineage>
        <taxon>Eukaryota</taxon>
        <taxon>Metazoa</taxon>
        <taxon>Spiralia</taxon>
        <taxon>Lophotrochozoa</taxon>
        <taxon>Mollusca</taxon>
        <taxon>Gastropoda</taxon>
        <taxon>Heterobranchia</taxon>
        <taxon>Euthyneura</taxon>
        <taxon>Panpulmonata</taxon>
        <taxon>Eupulmonata</taxon>
        <taxon>Stylommatophora</taxon>
        <taxon>Helicina</taxon>
        <taxon>Arionoidea</taxon>
        <taxon>Arionidae</taxon>
        <taxon>Arion</taxon>
    </lineage>
</organism>
<accession>A0A0B6XWD9</accession>
<feature type="non-terminal residue" evidence="2">
    <location>
        <position position="1"/>
    </location>
</feature>
<proteinExistence type="predicted"/>
<feature type="compositionally biased region" description="Polar residues" evidence="1">
    <location>
        <begin position="36"/>
        <end position="48"/>
    </location>
</feature>
<gene>
    <name evidence="2" type="primary">ORF3310</name>
</gene>
<dbReference type="EMBL" id="HACG01001318">
    <property type="protein sequence ID" value="CEK48183.1"/>
    <property type="molecule type" value="Transcribed_RNA"/>
</dbReference>
<feature type="region of interest" description="Disordered" evidence="1">
    <location>
        <begin position="24"/>
        <end position="48"/>
    </location>
</feature>
<name>A0A0B6XWD9_9EUPU</name>
<dbReference type="AlphaFoldDB" id="A0A0B6XWD9"/>
<protein>
    <submittedName>
        <fullName evidence="2">Uncharacterized protein</fullName>
    </submittedName>
</protein>
<feature type="non-terminal residue" evidence="2">
    <location>
        <position position="78"/>
    </location>
</feature>
<evidence type="ECO:0000256" key="1">
    <source>
        <dbReference type="SAM" id="MobiDB-lite"/>
    </source>
</evidence>